<evidence type="ECO:0000313" key="1">
    <source>
        <dbReference type="EMBL" id="RNL19847.1"/>
    </source>
</evidence>
<keyword evidence="2" id="KW-1185">Reference proteome</keyword>
<dbReference type="Proteomes" id="UP000267368">
    <property type="component" value="Unassembled WGS sequence"/>
</dbReference>
<gene>
    <name evidence="1" type="ORF">DMP07_05625</name>
</gene>
<proteinExistence type="predicted"/>
<accession>A0A3N0AF13</accession>
<dbReference type="RefSeq" id="WP_123198169.1">
    <property type="nucleotide sequence ID" value="NZ_QICB01000003.1"/>
</dbReference>
<comment type="caution">
    <text evidence="1">The sequence shown here is derived from an EMBL/GenBank/DDBJ whole genome shotgun (WGS) entry which is preliminary data.</text>
</comment>
<protein>
    <submittedName>
        <fullName evidence="1">DUF1292 domain-containing protein</fullName>
    </submittedName>
</protein>
<evidence type="ECO:0000313" key="2">
    <source>
        <dbReference type="Proteomes" id="UP000267368"/>
    </source>
</evidence>
<sequence>MAEIREGSAPNFAPPVQEGVVFEFQDEKGEIEQLEFLGLILHNDHRYGFFFPVDENAPAGSSGEVLILEVTELDEEGQPSAFELLMDEAIAQEVYDAFVEATKDIYRFV</sequence>
<dbReference type="AlphaFoldDB" id="A0A3N0AF13"/>
<dbReference type="OrthoDB" id="3177098at2"/>
<organism evidence="1 2">
    <name type="scientific">Slackia faecicanis</name>
    <dbReference type="NCBI Taxonomy" id="255723"/>
    <lineage>
        <taxon>Bacteria</taxon>
        <taxon>Bacillati</taxon>
        <taxon>Actinomycetota</taxon>
        <taxon>Coriobacteriia</taxon>
        <taxon>Eggerthellales</taxon>
        <taxon>Eggerthellaceae</taxon>
        <taxon>Slackia</taxon>
    </lineage>
</organism>
<dbReference type="EMBL" id="QICB01000003">
    <property type="protein sequence ID" value="RNL19847.1"/>
    <property type="molecule type" value="Genomic_DNA"/>
</dbReference>
<name>A0A3N0AF13_9ACTN</name>
<reference evidence="2" key="1">
    <citation type="submission" date="2018-05" db="EMBL/GenBank/DDBJ databases">
        <title>Genome Sequencing of selected type strains of the family Eggerthellaceae.</title>
        <authorList>
            <person name="Danylec N."/>
            <person name="Stoll D.A."/>
            <person name="Doetsch A."/>
            <person name="Huch M."/>
        </authorList>
    </citation>
    <scope>NUCLEOTIDE SEQUENCE [LARGE SCALE GENOMIC DNA]</scope>
    <source>
        <strain evidence="2">DSM 17537</strain>
    </source>
</reference>